<gene>
    <name evidence="1" type="ORF">V6N11_067670</name>
</gene>
<evidence type="ECO:0000313" key="1">
    <source>
        <dbReference type="EMBL" id="KAK9027848.1"/>
    </source>
</evidence>
<dbReference type="Proteomes" id="UP001396334">
    <property type="component" value="Unassembled WGS sequence"/>
</dbReference>
<name>A0ABR2SSE3_9ROSI</name>
<evidence type="ECO:0008006" key="3">
    <source>
        <dbReference type="Google" id="ProtNLM"/>
    </source>
</evidence>
<sequence length="149" mass="16991">MTNSERCRRRLGQSAICPRCHMAEETVLHTLHDCTESTTAWLHLLTPEMRGDFFQQDLHSWLRCNLCSHAILHGDPNLVGSSLSLVRAIDFYRNKCWVTEIIWIPRAANKPADRLAKCTDSLHPAISIFEEPSDFLRPSLAEDTFVSPC</sequence>
<dbReference type="EMBL" id="JBBPBN010000012">
    <property type="protein sequence ID" value="KAK9027848.1"/>
    <property type="molecule type" value="Genomic_DNA"/>
</dbReference>
<proteinExistence type="predicted"/>
<protein>
    <recommendedName>
        <fullName evidence="3">RNase H type-1 domain-containing protein</fullName>
    </recommendedName>
</protein>
<evidence type="ECO:0000313" key="2">
    <source>
        <dbReference type="Proteomes" id="UP001396334"/>
    </source>
</evidence>
<keyword evidence="2" id="KW-1185">Reference proteome</keyword>
<accession>A0ABR2SSE3</accession>
<organism evidence="1 2">
    <name type="scientific">Hibiscus sabdariffa</name>
    <name type="common">roselle</name>
    <dbReference type="NCBI Taxonomy" id="183260"/>
    <lineage>
        <taxon>Eukaryota</taxon>
        <taxon>Viridiplantae</taxon>
        <taxon>Streptophyta</taxon>
        <taxon>Embryophyta</taxon>
        <taxon>Tracheophyta</taxon>
        <taxon>Spermatophyta</taxon>
        <taxon>Magnoliopsida</taxon>
        <taxon>eudicotyledons</taxon>
        <taxon>Gunneridae</taxon>
        <taxon>Pentapetalae</taxon>
        <taxon>rosids</taxon>
        <taxon>malvids</taxon>
        <taxon>Malvales</taxon>
        <taxon>Malvaceae</taxon>
        <taxon>Malvoideae</taxon>
        <taxon>Hibiscus</taxon>
    </lineage>
</organism>
<reference evidence="1 2" key="1">
    <citation type="journal article" date="2024" name="G3 (Bethesda)">
        <title>Genome assembly of Hibiscus sabdariffa L. provides insights into metabolisms of medicinal natural products.</title>
        <authorList>
            <person name="Kim T."/>
        </authorList>
    </citation>
    <scope>NUCLEOTIDE SEQUENCE [LARGE SCALE GENOMIC DNA]</scope>
    <source>
        <strain evidence="1">TK-2024</strain>
        <tissue evidence="1">Old leaves</tissue>
    </source>
</reference>
<comment type="caution">
    <text evidence="1">The sequence shown here is derived from an EMBL/GenBank/DDBJ whole genome shotgun (WGS) entry which is preliminary data.</text>
</comment>